<feature type="domain" description="HTH gntR-type" evidence="4">
    <location>
        <begin position="3"/>
        <end position="70"/>
    </location>
</feature>
<proteinExistence type="predicted"/>
<dbReference type="InterPro" id="IPR036390">
    <property type="entry name" value="WH_DNA-bd_sf"/>
</dbReference>
<dbReference type="InterPro" id="IPR000524">
    <property type="entry name" value="Tscrpt_reg_HTH_GntR"/>
</dbReference>
<dbReference type="Gene3D" id="1.20.120.530">
    <property type="entry name" value="GntR ligand-binding domain-like"/>
    <property type="match status" value="1"/>
</dbReference>
<dbReference type="PANTHER" id="PTHR43537:SF24">
    <property type="entry name" value="GLUCONATE OPERON TRANSCRIPTIONAL REPRESSOR"/>
    <property type="match status" value="1"/>
</dbReference>
<sequence>MGVNSVQEAAHFLREGIREGKFAPGQRLMAREVADLAGGGVGSFREALVRLAGEGLVTLHPNRGAAVRKLDRSEVREIYLVLEAIDPLAARLCAQRAGGFEIDADALQSAAAALGHACRQGRVSVYHAARHSLIELLRRESGVARICELVNAPSLQISKRENESQLTKDAIAESNDEMQIIVSHVLAGEGRKAERTMRAHIKRIGKLVLESMPIDARIR</sequence>
<keyword evidence="1" id="KW-0805">Transcription regulation</keyword>
<dbReference type="SUPFAM" id="SSF46785">
    <property type="entry name" value="Winged helix' DNA-binding domain"/>
    <property type="match status" value="1"/>
</dbReference>
<dbReference type="Gene3D" id="1.10.10.10">
    <property type="entry name" value="Winged helix-like DNA-binding domain superfamily/Winged helix DNA-binding domain"/>
    <property type="match status" value="1"/>
</dbReference>
<gene>
    <name evidence="5" type="ORF">ACFMB1_08190</name>
</gene>
<organism evidence="5 6">
    <name type="scientific">Hyphococcus aureus</name>
    <dbReference type="NCBI Taxonomy" id="2666033"/>
    <lineage>
        <taxon>Bacteria</taxon>
        <taxon>Pseudomonadati</taxon>
        <taxon>Pseudomonadota</taxon>
        <taxon>Alphaproteobacteria</taxon>
        <taxon>Parvularculales</taxon>
        <taxon>Parvularculaceae</taxon>
        <taxon>Hyphococcus</taxon>
    </lineage>
</organism>
<dbReference type="Pfam" id="PF00392">
    <property type="entry name" value="GntR"/>
    <property type="match status" value="1"/>
</dbReference>
<evidence type="ECO:0000313" key="5">
    <source>
        <dbReference type="EMBL" id="MFC6035517.1"/>
    </source>
</evidence>
<dbReference type="InterPro" id="IPR008920">
    <property type="entry name" value="TF_FadR/GntR_C"/>
</dbReference>
<dbReference type="SMART" id="SM00895">
    <property type="entry name" value="FCD"/>
    <property type="match status" value="1"/>
</dbReference>
<name>A0ABW1KY59_9PROT</name>
<keyword evidence="2" id="KW-0238">DNA-binding</keyword>
<accession>A0ABW1KY59</accession>
<dbReference type="SUPFAM" id="SSF48008">
    <property type="entry name" value="GntR ligand-binding domain-like"/>
    <property type="match status" value="1"/>
</dbReference>
<protein>
    <submittedName>
        <fullName evidence="5">GntR family transcriptional regulator</fullName>
    </submittedName>
</protein>
<dbReference type="Proteomes" id="UP001596116">
    <property type="component" value="Unassembled WGS sequence"/>
</dbReference>
<evidence type="ECO:0000256" key="2">
    <source>
        <dbReference type="ARBA" id="ARBA00023125"/>
    </source>
</evidence>
<keyword evidence="3" id="KW-0804">Transcription</keyword>
<dbReference type="InterPro" id="IPR011711">
    <property type="entry name" value="GntR_C"/>
</dbReference>
<evidence type="ECO:0000256" key="1">
    <source>
        <dbReference type="ARBA" id="ARBA00023015"/>
    </source>
</evidence>
<evidence type="ECO:0000259" key="4">
    <source>
        <dbReference type="PROSITE" id="PS50949"/>
    </source>
</evidence>
<reference evidence="5 6" key="1">
    <citation type="submission" date="2024-09" db="EMBL/GenBank/DDBJ databases">
        <authorList>
            <person name="Zhang Z.-H."/>
        </authorList>
    </citation>
    <scope>NUCLEOTIDE SEQUENCE [LARGE SCALE GENOMIC DNA]</scope>
    <source>
        <strain evidence="5 6">HHTR114</strain>
    </source>
</reference>
<dbReference type="PANTHER" id="PTHR43537">
    <property type="entry name" value="TRANSCRIPTIONAL REGULATOR, GNTR FAMILY"/>
    <property type="match status" value="1"/>
</dbReference>
<dbReference type="InterPro" id="IPR036388">
    <property type="entry name" value="WH-like_DNA-bd_sf"/>
</dbReference>
<dbReference type="Pfam" id="PF07729">
    <property type="entry name" value="FCD"/>
    <property type="match status" value="1"/>
</dbReference>
<evidence type="ECO:0000313" key="6">
    <source>
        <dbReference type="Proteomes" id="UP001596116"/>
    </source>
</evidence>
<evidence type="ECO:0000256" key="3">
    <source>
        <dbReference type="ARBA" id="ARBA00023163"/>
    </source>
</evidence>
<comment type="caution">
    <text evidence="5">The sequence shown here is derived from an EMBL/GenBank/DDBJ whole genome shotgun (WGS) entry which is preliminary data.</text>
</comment>
<keyword evidence="6" id="KW-1185">Reference proteome</keyword>
<dbReference type="RefSeq" id="WP_379879143.1">
    <property type="nucleotide sequence ID" value="NZ_JBHPON010000001.1"/>
</dbReference>
<dbReference type="SMART" id="SM00345">
    <property type="entry name" value="HTH_GNTR"/>
    <property type="match status" value="1"/>
</dbReference>
<dbReference type="EMBL" id="JBHPON010000001">
    <property type="protein sequence ID" value="MFC6035517.1"/>
    <property type="molecule type" value="Genomic_DNA"/>
</dbReference>
<dbReference type="PROSITE" id="PS50949">
    <property type="entry name" value="HTH_GNTR"/>
    <property type="match status" value="1"/>
</dbReference>